<dbReference type="FunFam" id="3.80.10.10:FF:000037">
    <property type="entry name" value="Toll-like receptor 7"/>
    <property type="match status" value="1"/>
</dbReference>
<dbReference type="PANTHER" id="PTHR47410:SF1">
    <property type="entry name" value="TOLL-LIKE RECEPTOR 8"/>
    <property type="match status" value="1"/>
</dbReference>
<dbReference type="SUPFAM" id="SSF52058">
    <property type="entry name" value="L domain-like"/>
    <property type="match status" value="2"/>
</dbReference>
<dbReference type="GO" id="GO:0005783">
    <property type="term" value="C:endoplasmic reticulum"/>
    <property type="evidence" value="ECO:0007669"/>
    <property type="project" value="UniProtKB-ARBA"/>
</dbReference>
<dbReference type="PANTHER" id="PTHR47410">
    <property type="entry name" value="TOLL-LIKE RECEPTOR 7-RELATED"/>
    <property type="match status" value="1"/>
</dbReference>
<name>A0ABD2DQC0_DAUMA</name>
<dbReference type="InterPro" id="IPR001611">
    <property type="entry name" value="Leu-rich_rpt"/>
</dbReference>
<keyword evidence="6" id="KW-0732">Signal</keyword>
<dbReference type="GO" id="GO:0032728">
    <property type="term" value="P:positive regulation of interferon-beta production"/>
    <property type="evidence" value="ECO:0007669"/>
    <property type="project" value="UniProtKB-ARBA"/>
</dbReference>
<dbReference type="InterPro" id="IPR003591">
    <property type="entry name" value="Leu-rich_rpt_typical-subtyp"/>
</dbReference>
<evidence type="ECO:0000256" key="12">
    <source>
        <dbReference type="ARBA" id="ARBA00023170"/>
    </source>
</evidence>
<dbReference type="Gene3D" id="3.40.50.10140">
    <property type="entry name" value="Toll/interleukin-1 receptor homology (TIR) domain"/>
    <property type="match status" value="1"/>
</dbReference>
<dbReference type="AlphaFoldDB" id="A0ABD2DQC0"/>
<evidence type="ECO:0000256" key="10">
    <source>
        <dbReference type="ARBA" id="ARBA00022989"/>
    </source>
</evidence>
<evidence type="ECO:0000256" key="3">
    <source>
        <dbReference type="ARBA" id="ARBA00022588"/>
    </source>
</evidence>
<evidence type="ECO:0000256" key="9">
    <source>
        <dbReference type="ARBA" id="ARBA00022859"/>
    </source>
</evidence>
<keyword evidence="8" id="KW-0967">Endosome</keyword>
<dbReference type="GO" id="GO:0043123">
    <property type="term" value="P:positive regulation of canonical NF-kappaB signal transduction"/>
    <property type="evidence" value="ECO:0007669"/>
    <property type="project" value="UniProtKB-ARBA"/>
</dbReference>
<evidence type="ECO:0000256" key="7">
    <source>
        <dbReference type="ARBA" id="ARBA00022737"/>
    </source>
</evidence>
<keyword evidence="12" id="KW-0675">Receptor</keyword>
<gene>
    <name evidence="18" type="ORF">WCI35_024577</name>
</gene>
<dbReference type="Gene3D" id="3.80.10.10">
    <property type="entry name" value="Ribonuclease Inhibitor"/>
    <property type="match status" value="1"/>
</dbReference>
<keyword evidence="14" id="KW-0395">Inflammatory response</keyword>
<dbReference type="PROSITE" id="PS51450">
    <property type="entry name" value="LRR"/>
    <property type="match status" value="3"/>
</dbReference>
<keyword evidence="11 16" id="KW-0472">Membrane</keyword>
<evidence type="ECO:0000256" key="16">
    <source>
        <dbReference type="SAM" id="Phobius"/>
    </source>
</evidence>
<evidence type="ECO:0000256" key="11">
    <source>
        <dbReference type="ARBA" id="ARBA00023136"/>
    </source>
</evidence>
<keyword evidence="10 16" id="KW-1133">Transmembrane helix</keyword>
<dbReference type="Pfam" id="PF13855">
    <property type="entry name" value="LRR_8"/>
    <property type="match status" value="4"/>
</dbReference>
<dbReference type="GO" id="GO:0045087">
    <property type="term" value="P:innate immune response"/>
    <property type="evidence" value="ECO:0007669"/>
    <property type="project" value="UniProtKB-KW"/>
</dbReference>
<dbReference type="SMART" id="SM00255">
    <property type="entry name" value="TIR"/>
    <property type="match status" value="1"/>
</dbReference>
<evidence type="ECO:0000256" key="14">
    <source>
        <dbReference type="ARBA" id="ARBA00023198"/>
    </source>
</evidence>
<evidence type="ECO:0000313" key="18">
    <source>
        <dbReference type="EMBL" id="KAL2768995.1"/>
    </source>
</evidence>
<evidence type="ECO:0000256" key="1">
    <source>
        <dbReference type="ARBA" id="ARBA00004177"/>
    </source>
</evidence>
<sequence length="1058" mass="121724">ERSHLRKIAACSLGKGSENENMSLQPSILTCFFLIISGSCEFFPEASYSRSYPCDEKKQNDSVIADCSDRRLQEVPQTVGKYVTELDLSDNFITYITNESFQGLQNLTKINLNHNPNVQYQYENPDRNKSGMTITDGALLNLKNLRVLLLEDSQLLKIPAALPGSLRELSLIQNNINGVTKNDTSGLMNLERLYLGWNCYFNKVCNKTLDIESGTFEKLTNLKVLSLSFNPLFHVPPKLPNSLLELYLSNAKIKKIGQEDFKGLTNLIALDLSGNCPRCFNAPFPCTPCDNDASIQIHPLAFQNLTKLQYLNLSSTSLREIPATWFENMPCLRVLHLEFNYLVKEIASGEFLTKLPHLEILDLSFNYVKTEYPQYINISHNFSKLLSLQALHLRGYVFQELRKEDFQPLMGLPDLTTINLGVNFIKQIDFALFQNFSKLKIIYLSENRILPSVSDIRQNYASNSSFQSHILKPRSIHSEFDPHSNFYHNTRPLIKPQCAAYGKALDLSLNSIFFIGRKQFEGFHDIACLNLSSNGNAQVLNGTEFSAVRQIKYLDLTKNRLDFDNVHALSDLANLEVLDLSYNSHYFRIAGVTHRLQFIENLTQLKVLNLSHNGIYTLTEKYNLESKSLEELVFSGNRLDILWNGDNRYISIFKSLTNLTRLDLSFNKLTSIPNDAFCNLPHSLTELRINNNMLNFFNWTLLWQFPQLNLLDLHGNKLFFLTDSLFKFPSSLRTLRLSRNRISYLPSGFFSEVCSVVHLDLSYNLLKMINKSTLQTKNTNLSLLELHGNTFDCTCDIGDFRRWMDENLNVTIPRLTNVICASPGDQRGKSIVSLELTTCVSDTIAVVLFFFSFFITTMVMLAALAHHSFYWDVWFIYHVCLAKVKGYRSLSTSQTFYDAYISYDTKDASVTDWVINELRYHLEESKEKNVLLCLEERDWDPGLAIIDNLMQSINQSKKTIFVLTKKYAKSWNFKTAFYLALQRLMDENMDVIVFILLEPVLQHSQYLRLRQRICKSSILQWPDNPKAEGLFWQSLKNVVLTENDSRYNNLYVDSIKQY</sequence>
<evidence type="ECO:0000256" key="2">
    <source>
        <dbReference type="ARBA" id="ARBA00009634"/>
    </source>
</evidence>
<comment type="subcellular location">
    <subcellularLocation>
        <location evidence="15">Endomembrane system</location>
        <topology evidence="15">Single-pass type I membrane protein</topology>
    </subcellularLocation>
    <subcellularLocation>
        <location evidence="1">Endosome</location>
    </subcellularLocation>
</comment>
<feature type="domain" description="TIR" evidence="17">
    <location>
        <begin position="895"/>
        <end position="1039"/>
    </location>
</feature>
<dbReference type="SMART" id="SM00365">
    <property type="entry name" value="LRR_SD22"/>
    <property type="match status" value="8"/>
</dbReference>
<dbReference type="GO" id="GO:0032729">
    <property type="term" value="P:positive regulation of type II interferon production"/>
    <property type="evidence" value="ECO:0007669"/>
    <property type="project" value="UniProtKB-ARBA"/>
</dbReference>
<reference evidence="18 19" key="1">
    <citation type="journal article" date="2024" name="G3 (Bethesda)">
        <title>A hybrid genome assembly of the endangered aye-aye (Daubentonia madagascariensis).</title>
        <authorList>
            <person name="Versoza C.J."/>
            <person name="Pfeifer S.P."/>
        </authorList>
    </citation>
    <scope>NUCLEOTIDE SEQUENCE [LARGE SCALE GENOMIC DNA]</scope>
    <source>
        <strain evidence="18">6821</strain>
    </source>
</reference>
<dbReference type="InterPro" id="IPR032675">
    <property type="entry name" value="LRR_dom_sf"/>
</dbReference>
<evidence type="ECO:0000256" key="5">
    <source>
        <dbReference type="ARBA" id="ARBA00022692"/>
    </source>
</evidence>
<keyword evidence="13" id="KW-0325">Glycoprotein</keyword>
<dbReference type="GO" id="GO:0032757">
    <property type="term" value="P:positive regulation of interleukin-8 production"/>
    <property type="evidence" value="ECO:0007669"/>
    <property type="project" value="UniProtKB-ARBA"/>
</dbReference>
<organism evidence="18 19">
    <name type="scientific">Daubentonia madagascariensis</name>
    <name type="common">Aye-aye</name>
    <name type="synonym">Sciurus madagascariensis</name>
    <dbReference type="NCBI Taxonomy" id="31869"/>
    <lineage>
        <taxon>Eukaryota</taxon>
        <taxon>Metazoa</taxon>
        <taxon>Chordata</taxon>
        <taxon>Craniata</taxon>
        <taxon>Vertebrata</taxon>
        <taxon>Euteleostomi</taxon>
        <taxon>Mammalia</taxon>
        <taxon>Eutheria</taxon>
        <taxon>Euarchontoglires</taxon>
        <taxon>Primates</taxon>
        <taxon>Strepsirrhini</taxon>
        <taxon>Chiromyiformes</taxon>
        <taxon>Daubentoniidae</taxon>
        <taxon>Daubentonia</taxon>
    </lineage>
</organism>
<dbReference type="InterPro" id="IPR000483">
    <property type="entry name" value="Cys-rich_flank_reg_C"/>
</dbReference>
<dbReference type="InterPro" id="IPR035897">
    <property type="entry name" value="Toll_tir_struct_dom_sf"/>
</dbReference>
<dbReference type="SMART" id="SM00369">
    <property type="entry name" value="LRR_TYP"/>
    <property type="match status" value="13"/>
</dbReference>
<evidence type="ECO:0000256" key="6">
    <source>
        <dbReference type="ARBA" id="ARBA00022729"/>
    </source>
</evidence>
<feature type="non-terminal residue" evidence="18">
    <location>
        <position position="1"/>
    </location>
</feature>
<dbReference type="GO" id="GO:0140894">
    <property type="term" value="P:endolysosomal toll-like receptor signaling pathway"/>
    <property type="evidence" value="ECO:0007669"/>
    <property type="project" value="UniProtKB-ARBA"/>
</dbReference>
<protein>
    <submittedName>
        <fullName evidence="18">Toll-like receptor 8 isoform 1</fullName>
    </submittedName>
</protein>
<evidence type="ECO:0000313" key="19">
    <source>
        <dbReference type="Proteomes" id="UP001610411"/>
    </source>
</evidence>
<keyword evidence="19" id="KW-1185">Reference proteome</keyword>
<evidence type="ECO:0000259" key="17">
    <source>
        <dbReference type="PROSITE" id="PS50104"/>
    </source>
</evidence>
<dbReference type="InterPro" id="IPR000157">
    <property type="entry name" value="TIR_dom"/>
</dbReference>
<evidence type="ECO:0000256" key="4">
    <source>
        <dbReference type="ARBA" id="ARBA00022614"/>
    </source>
</evidence>
<dbReference type="GO" id="GO:0032727">
    <property type="term" value="P:positive regulation of interferon-alpha production"/>
    <property type="evidence" value="ECO:0007669"/>
    <property type="project" value="UniProtKB-ARBA"/>
</dbReference>
<keyword evidence="3" id="KW-0399">Innate immunity</keyword>
<dbReference type="Proteomes" id="UP001610411">
    <property type="component" value="Unassembled WGS sequence"/>
</dbReference>
<comment type="caution">
    <text evidence="18">The sequence shown here is derived from an EMBL/GenBank/DDBJ whole genome shotgun (WGS) entry which is preliminary data.</text>
</comment>
<keyword evidence="4" id="KW-0433">Leucine-rich repeat</keyword>
<dbReference type="GO" id="GO:0006954">
    <property type="term" value="P:inflammatory response"/>
    <property type="evidence" value="ECO:0007669"/>
    <property type="project" value="UniProtKB-KW"/>
</dbReference>
<accession>A0ABD2DQC0</accession>
<dbReference type="EMBL" id="JBFSEQ010000009">
    <property type="protein sequence ID" value="KAL2768995.1"/>
    <property type="molecule type" value="Genomic_DNA"/>
</dbReference>
<keyword evidence="7" id="KW-0677">Repeat</keyword>
<dbReference type="PROSITE" id="PS50104">
    <property type="entry name" value="TIR"/>
    <property type="match status" value="1"/>
</dbReference>
<feature type="transmembrane region" description="Helical" evidence="16">
    <location>
        <begin position="844"/>
        <end position="865"/>
    </location>
</feature>
<dbReference type="FunFam" id="3.40.50.10140:FF:000003">
    <property type="entry name" value="Toll-like receptor 7"/>
    <property type="match status" value="1"/>
</dbReference>
<evidence type="ECO:0000256" key="8">
    <source>
        <dbReference type="ARBA" id="ARBA00022753"/>
    </source>
</evidence>
<proteinExistence type="inferred from homology"/>
<keyword evidence="5 16" id="KW-0812">Transmembrane</keyword>
<dbReference type="SMART" id="SM00082">
    <property type="entry name" value="LRRCT"/>
    <property type="match status" value="1"/>
</dbReference>
<comment type="similarity">
    <text evidence="2">Belongs to the Toll-like receptor family.</text>
</comment>
<keyword evidence="9" id="KW-0391">Immunity</keyword>
<dbReference type="GO" id="GO:0036020">
    <property type="term" value="C:endolysosome membrane"/>
    <property type="evidence" value="ECO:0007669"/>
    <property type="project" value="UniProtKB-ARBA"/>
</dbReference>
<dbReference type="SUPFAM" id="SSF52200">
    <property type="entry name" value="Toll/Interleukin receptor TIR domain"/>
    <property type="match status" value="1"/>
</dbReference>
<evidence type="ECO:0000256" key="15">
    <source>
        <dbReference type="ARBA" id="ARBA00046288"/>
    </source>
</evidence>
<dbReference type="Pfam" id="PF01582">
    <property type="entry name" value="TIR"/>
    <property type="match status" value="1"/>
</dbReference>
<evidence type="ECO:0000256" key="13">
    <source>
        <dbReference type="ARBA" id="ARBA00023180"/>
    </source>
</evidence>